<dbReference type="RefSeq" id="WP_088255941.1">
    <property type="nucleotide sequence ID" value="NZ_NIDE01000007.1"/>
</dbReference>
<evidence type="ECO:0000259" key="3">
    <source>
        <dbReference type="PROSITE" id="PS50943"/>
    </source>
</evidence>
<dbReference type="Gene3D" id="1.10.260.40">
    <property type="entry name" value="lambda repressor-like DNA-binding domains"/>
    <property type="match status" value="1"/>
</dbReference>
<keyword evidence="5" id="KW-1185">Reference proteome</keyword>
<dbReference type="PANTHER" id="PTHR46797:SF1">
    <property type="entry name" value="METHYLPHOSPHONATE SYNTHASE"/>
    <property type="match status" value="1"/>
</dbReference>
<organism evidence="4 5">
    <name type="scientific">Fimbriiglobus ruber</name>
    <dbReference type="NCBI Taxonomy" id="1908690"/>
    <lineage>
        <taxon>Bacteria</taxon>
        <taxon>Pseudomonadati</taxon>
        <taxon>Planctomycetota</taxon>
        <taxon>Planctomycetia</taxon>
        <taxon>Gemmatales</taxon>
        <taxon>Gemmataceae</taxon>
        <taxon>Fimbriiglobus</taxon>
    </lineage>
</organism>
<evidence type="ECO:0000256" key="1">
    <source>
        <dbReference type="ARBA" id="ARBA00023125"/>
    </source>
</evidence>
<dbReference type="EMBL" id="NIDE01000007">
    <property type="protein sequence ID" value="OWK40976.1"/>
    <property type="molecule type" value="Genomic_DNA"/>
</dbReference>
<comment type="caution">
    <text evidence="4">The sequence shown here is derived from an EMBL/GenBank/DDBJ whole genome shotgun (WGS) entry which is preliminary data.</text>
</comment>
<feature type="domain" description="HTH cro/C1-type" evidence="3">
    <location>
        <begin position="9"/>
        <end position="63"/>
    </location>
</feature>
<dbReference type="AlphaFoldDB" id="A0A225DTR0"/>
<dbReference type="InterPro" id="IPR050807">
    <property type="entry name" value="TransReg_Diox_bact_type"/>
</dbReference>
<feature type="region of interest" description="Disordered" evidence="2">
    <location>
        <begin position="13"/>
        <end position="42"/>
    </location>
</feature>
<dbReference type="GO" id="GO:0003677">
    <property type="term" value="F:DNA binding"/>
    <property type="evidence" value="ECO:0007669"/>
    <property type="project" value="UniProtKB-KW"/>
</dbReference>
<dbReference type="GO" id="GO:0003700">
    <property type="term" value="F:DNA-binding transcription factor activity"/>
    <property type="evidence" value="ECO:0007669"/>
    <property type="project" value="TreeGrafter"/>
</dbReference>
<protein>
    <submittedName>
        <fullName evidence="4">Phage repressor</fullName>
    </submittedName>
</protein>
<sequence length="113" mass="12625">MPEEFPELLRKTRENKGLSQSELAQKAGFQPSAISHFESGRRSPSFDNLKKLADALSVTIDFLLGRETEPKSAGPVAQQLFRNFEQMSADDQESLAKIAKMLAQKNKDRQEGS</sequence>
<name>A0A225DTR0_9BACT</name>
<dbReference type="Proteomes" id="UP000214646">
    <property type="component" value="Unassembled WGS sequence"/>
</dbReference>
<dbReference type="Pfam" id="PF01381">
    <property type="entry name" value="HTH_3"/>
    <property type="match status" value="1"/>
</dbReference>
<evidence type="ECO:0000313" key="5">
    <source>
        <dbReference type="Proteomes" id="UP000214646"/>
    </source>
</evidence>
<dbReference type="PROSITE" id="PS50943">
    <property type="entry name" value="HTH_CROC1"/>
    <property type="match status" value="1"/>
</dbReference>
<proteinExistence type="predicted"/>
<evidence type="ECO:0000313" key="4">
    <source>
        <dbReference type="EMBL" id="OWK40976.1"/>
    </source>
</evidence>
<dbReference type="InterPro" id="IPR010982">
    <property type="entry name" value="Lambda_DNA-bd_dom_sf"/>
</dbReference>
<evidence type="ECO:0000256" key="2">
    <source>
        <dbReference type="SAM" id="MobiDB-lite"/>
    </source>
</evidence>
<dbReference type="SMART" id="SM00530">
    <property type="entry name" value="HTH_XRE"/>
    <property type="match status" value="1"/>
</dbReference>
<gene>
    <name evidence="4" type="ORF">FRUB_04868</name>
</gene>
<dbReference type="CDD" id="cd00093">
    <property type="entry name" value="HTH_XRE"/>
    <property type="match status" value="1"/>
</dbReference>
<dbReference type="OrthoDB" id="1357763at2"/>
<reference evidence="5" key="1">
    <citation type="submission" date="2017-06" db="EMBL/GenBank/DDBJ databases">
        <title>Genome analysis of Fimbriiglobus ruber SP5, the first member of the order Planctomycetales with confirmed chitinolytic capability.</title>
        <authorList>
            <person name="Ravin N.V."/>
            <person name="Rakitin A.L."/>
            <person name="Ivanova A.A."/>
            <person name="Beletsky A.V."/>
            <person name="Kulichevskaya I.S."/>
            <person name="Mardanov A.V."/>
            <person name="Dedysh S.N."/>
        </authorList>
    </citation>
    <scope>NUCLEOTIDE SEQUENCE [LARGE SCALE GENOMIC DNA]</scope>
    <source>
        <strain evidence="5">SP5</strain>
    </source>
</reference>
<keyword evidence="1" id="KW-0238">DNA-binding</keyword>
<accession>A0A225DTR0</accession>
<dbReference type="InterPro" id="IPR001387">
    <property type="entry name" value="Cro/C1-type_HTH"/>
</dbReference>
<dbReference type="PANTHER" id="PTHR46797">
    <property type="entry name" value="HTH-TYPE TRANSCRIPTIONAL REGULATOR"/>
    <property type="match status" value="1"/>
</dbReference>
<dbReference type="GO" id="GO:0005829">
    <property type="term" value="C:cytosol"/>
    <property type="evidence" value="ECO:0007669"/>
    <property type="project" value="TreeGrafter"/>
</dbReference>
<dbReference type="SUPFAM" id="SSF47413">
    <property type="entry name" value="lambda repressor-like DNA-binding domains"/>
    <property type="match status" value="1"/>
</dbReference>